<dbReference type="Proteomes" id="UP000887159">
    <property type="component" value="Unassembled WGS sequence"/>
</dbReference>
<evidence type="ECO:0000256" key="1">
    <source>
        <dbReference type="SAM" id="MobiDB-lite"/>
    </source>
</evidence>
<proteinExistence type="predicted"/>
<evidence type="ECO:0000313" key="3">
    <source>
        <dbReference type="Proteomes" id="UP000887159"/>
    </source>
</evidence>
<keyword evidence="3" id="KW-1185">Reference proteome</keyword>
<feature type="compositionally biased region" description="Acidic residues" evidence="1">
    <location>
        <begin position="84"/>
        <end position="97"/>
    </location>
</feature>
<feature type="region of interest" description="Disordered" evidence="1">
    <location>
        <begin position="79"/>
        <end position="108"/>
    </location>
</feature>
<organism evidence="2 3">
    <name type="scientific">Trichonephila clavipes</name>
    <name type="common">Golden silk orbweaver</name>
    <name type="synonym">Nephila clavipes</name>
    <dbReference type="NCBI Taxonomy" id="2585209"/>
    <lineage>
        <taxon>Eukaryota</taxon>
        <taxon>Metazoa</taxon>
        <taxon>Ecdysozoa</taxon>
        <taxon>Arthropoda</taxon>
        <taxon>Chelicerata</taxon>
        <taxon>Arachnida</taxon>
        <taxon>Araneae</taxon>
        <taxon>Araneomorphae</taxon>
        <taxon>Entelegynae</taxon>
        <taxon>Araneoidea</taxon>
        <taxon>Nephilidae</taxon>
        <taxon>Trichonephila</taxon>
    </lineage>
</organism>
<reference evidence="2" key="1">
    <citation type="submission" date="2020-08" db="EMBL/GenBank/DDBJ databases">
        <title>Multicomponent nature underlies the extraordinary mechanical properties of spider dragline silk.</title>
        <authorList>
            <person name="Kono N."/>
            <person name="Nakamura H."/>
            <person name="Mori M."/>
            <person name="Yoshida Y."/>
            <person name="Ohtoshi R."/>
            <person name="Malay A.D."/>
            <person name="Moran D.A.P."/>
            <person name="Tomita M."/>
            <person name="Numata K."/>
            <person name="Arakawa K."/>
        </authorList>
    </citation>
    <scope>NUCLEOTIDE SEQUENCE</scope>
</reference>
<dbReference type="AlphaFoldDB" id="A0A8X6S982"/>
<dbReference type="EMBL" id="BMAU01021249">
    <property type="protein sequence ID" value="GFY05142.1"/>
    <property type="molecule type" value="Genomic_DNA"/>
</dbReference>
<protein>
    <submittedName>
        <fullName evidence="2">Uncharacterized protein</fullName>
    </submittedName>
</protein>
<gene>
    <name evidence="2" type="primary">NCL1_15661</name>
    <name evidence="2" type="ORF">TNCV_3270141</name>
</gene>
<name>A0A8X6S982_TRICX</name>
<comment type="caution">
    <text evidence="2">The sequence shown here is derived from an EMBL/GenBank/DDBJ whole genome shotgun (WGS) entry which is preliminary data.</text>
</comment>
<evidence type="ECO:0000313" key="2">
    <source>
        <dbReference type="EMBL" id="GFY05142.1"/>
    </source>
</evidence>
<accession>A0A8X6S982</accession>
<sequence length="156" mass="18103">MLTEGWDPLERQSLKNAWNKLWLDLEGEKDFNDDHREEITDFVKSILEFQECDEEDVETSIACDAEKYGFQMLNNDEIVTSVQEESDPVDDEMDEDKDNNKSSNYPSNADAFTALKTAMEWYEQQSAALFNYCCSKRVRDHCSEKTKVCNGTVKNK</sequence>